<organism evidence="4 5">
    <name type="scientific">Halorubellus litoreus</name>
    <dbReference type="NCBI Taxonomy" id="755308"/>
    <lineage>
        <taxon>Archaea</taxon>
        <taxon>Methanobacteriati</taxon>
        <taxon>Methanobacteriota</taxon>
        <taxon>Stenosarchaea group</taxon>
        <taxon>Halobacteria</taxon>
        <taxon>Halobacteriales</taxon>
        <taxon>Halorubellaceae</taxon>
        <taxon>Halorubellus</taxon>
    </lineage>
</organism>
<protein>
    <submittedName>
        <fullName evidence="4">Helix-turn-helix domain-containing protein</fullName>
    </submittedName>
</protein>
<comment type="caution">
    <text evidence="4">The sequence shown here is derived from an EMBL/GenBank/DDBJ whole genome shotgun (WGS) entry which is preliminary data.</text>
</comment>
<dbReference type="InterPro" id="IPR007050">
    <property type="entry name" value="HTH_bacterioopsin"/>
</dbReference>
<keyword evidence="2" id="KW-0804">Transcription</keyword>
<dbReference type="PANTHER" id="PTHR34236">
    <property type="entry name" value="DIMETHYL SULFOXIDE REDUCTASE TRANSCRIPTIONAL ACTIVATOR"/>
    <property type="match status" value="1"/>
</dbReference>
<evidence type="ECO:0000313" key="5">
    <source>
        <dbReference type="Proteomes" id="UP001596395"/>
    </source>
</evidence>
<name>A0ABD5VGU1_9EURY</name>
<evidence type="ECO:0000313" key="4">
    <source>
        <dbReference type="EMBL" id="MFC6954749.1"/>
    </source>
</evidence>
<sequence length="215" mass="23673">MIRPRFRMEGPSDIWVAEVSQSLPDTTFRLLAGAPLESRTLELGEVVGPNPEAALEALAAHDSIVSLERLYVDADRGLTKYETTEQGLFTFLGETSLPPEFPLTVQQGAMEFNVTASREQFTALGERLDASPLRYELLSVTHSESADGVLTARQRECLDVALRGGYFEVPRESTLADIADELGVGKSTVSVTLRRATNRIVDWFLLATDDRPLDS</sequence>
<keyword evidence="1" id="KW-0805">Transcription regulation</keyword>
<proteinExistence type="predicted"/>
<dbReference type="Proteomes" id="UP001596395">
    <property type="component" value="Unassembled WGS sequence"/>
</dbReference>
<gene>
    <name evidence="4" type="ORF">ACFQGB_17925</name>
</gene>
<keyword evidence="5" id="KW-1185">Reference proteome</keyword>
<evidence type="ECO:0000256" key="2">
    <source>
        <dbReference type="ARBA" id="ARBA00023163"/>
    </source>
</evidence>
<accession>A0ABD5VGU1</accession>
<dbReference type="RefSeq" id="WP_336351692.1">
    <property type="nucleotide sequence ID" value="NZ_JAZAQL010000004.1"/>
</dbReference>
<dbReference type="PANTHER" id="PTHR34236:SF1">
    <property type="entry name" value="DIMETHYL SULFOXIDE REDUCTASE TRANSCRIPTIONAL ACTIVATOR"/>
    <property type="match status" value="1"/>
</dbReference>
<feature type="domain" description="HTH bat-type" evidence="3">
    <location>
        <begin position="150"/>
        <end position="201"/>
    </location>
</feature>
<dbReference type="Pfam" id="PF04967">
    <property type="entry name" value="HTH_10"/>
    <property type="match status" value="1"/>
</dbReference>
<reference evidence="4 5" key="1">
    <citation type="journal article" date="2019" name="Int. J. Syst. Evol. Microbiol.">
        <title>The Global Catalogue of Microorganisms (GCM) 10K type strain sequencing project: providing services to taxonomists for standard genome sequencing and annotation.</title>
        <authorList>
            <consortium name="The Broad Institute Genomics Platform"/>
            <consortium name="The Broad Institute Genome Sequencing Center for Infectious Disease"/>
            <person name="Wu L."/>
            <person name="Ma J."/>
        </authorList>
    </citation>
    <scope>NUCLEOTIDE SEQUENCE [LARGE SCALE GENOMIC DNA]</scope>
    <source>
        <strain evidence="4 5">GX26</strain>
    </source>
</reference>
<evidence type="ECO:0000259" key="3">
    <source>
        <dbReference type="Pfam" id="PF04967"/>
    </source>
</evidence>
<dbReference type="EMBL" id="JBHSXN010000004">
    <property type="protein sequence ID" value="MFC6954749.1"/>
    <property type="molecule type" value="Genomic_DNA"/>
</dbReference>
<evidence type="ECO:0000256" key="1">
    <source>
        <dbReference type="ARBA" id="ARBA00023015"/>
    </source>
</evidence>
<dbReference type="AlphaFoldDB" id="A0ABD5VGU1"/>